<dbReference type="Proteomes" id="UP000800235">
    <property type="component" value="Unassembled WGS sequence"/>
</dbReference>
<evidence type="ECO:0000313" key="2">
    <source>
        <dbReference type="EMBL" id="KAF2425548.1"/>
    </source>
</evidence>
<evidence type="ECO:0000313" key="3">
    <source>
        <dbReference type="Proteomes" id="UP000800235"/>
    </source>
</evidence>
<keyword evidence="1" id="KW-0472">Membrane</keyword>
<proteinExistence type="predicted"/>
<keyword evidence="1" id="KW-1133">Transmembrane helix</keyword>
<keyword evidence="1" id="KW-0812">Transmembrane</keyword>
<feature type="transmembrane region" description="Helical" evidence="1">
    <location>
        <begin position="113"/>
        <end position="134"/>
    </location>
</feature>
<name>A0A9P4TW07_9PEZI</name>
<reference evidence="2" key="1">
    <citation type="journal article" date="2020" name="Stud. Mycol.">
        <title>101 Dothideomycetes genomes: a test case for predicting lifestyles and emergence of pathogens.</title>
        <authorList>
            <person name="Haridas S."/>
            <person name="Albert R."/>
            <person name="Binder M."/>
            <person name="Bloem J."/>
            <person name="Labutti K."/>
            <person name="Salamov A."/>
            <person name="Andreopoulos B."/>
            <person name="Baker S."/>
            <person name="Barry K."/>
            <person name="Bills G."/>
            <person name="Bluhm B."/>
            <person name="Cannon C."/>
            <person name="Castanera R."/>
            <person name="Culley D."/>
            <person name="Daum C."/>
            <person name="Ezra D."/>
            <person name="Gonzalez J."/>
            <person name="Henrissat B."/>
            <person name="Kuo A."/>
            <person name="Liang C."/>
            <person name="Lipzen A."/>
            <person name="Lutzoni F."/>
            <person name="Magnuson J."/>
            <person name="Mondo S."/>
            <person name="Nolan M."/>
            <person name="Ohm R."/>
            <person name="Pangilinan J."/>
            <person name="Park H.-J."/>
            <person name="Ramirez L."/>
            <person name="Alfaro M."/>
            <person name="Sun H."/>
            <person name="Tritt A."/>
            <person name="Yoshinaga Y."/>
            <person name="Zwiers L.-H."/>
            <person name="Turgeon B."/>
            <person name="Goodwin S."/>
            <person name="Spatafora J."/>
            <person name="Crous P."/>
            <person name="Grigoriev I."/>
        </authorList>
    </citation>
    <scope>NUCLEOTIDE SEQUENCE</scope>
    <source>
        <strain evidence="2">CBS 130266</strain>
    </source>
</reference>
<gene>
    <name evidence="2" type="ORF">EJ08DRAFT_663606</name>
</gene>
<dbReference type="EMBL" id="MU007069">
    <property type="protein sequence ID" value="KAF2425548.1"/>
    <property type="molecule type" value="Genomic_DNA"/>
</dbReference>
<sequence length="153" mass="16028">MPSSKTFKSCSMINFNDFSSSADALIRFFFTVTTNRRILKKKPHLYLNFLVCVSAVASIVSAQANTTAGGSPDSFRGGMMINRGGAMPNMNMMGRGGIPAAATPMMNMVRGGMIGAGTMGAAMPGMMGAGMPNMGMMGGMPNMMVRMMGANVV</sequence>
<keyword evidence="3" id="KW-1185">Reference proteome</keyword>
<protein>
    <submittedName>
        <fullName evidence="2">Uncharacterized protein</fullName>
    </submittedName>
</protein>
<feature type="transmembrane region" description="Helical" evidence="1">
    <location>
        <begin position="45"/>
        <end position="64"/>
    </location>
</feature>
<comment type="caution">
    <text evidence="2">The sequence shown here is derived from an EMBL/GenBank/DDBJ whole genome shotgun (WGS) entry which is preliminary data.</text>
</comment>
<evidence type="ECO:0000256" key="1">
    <source>
        <dbReference type="SAM" id="Phobius"/>
    </source>
</evidence>
<dbReference type="AlphaFoldDB" id="A0A9P4TW07"/>
<accession>A0A9P4TW07</accession>
<organism evidence="2 3">
    <name type="scientific">Tothia fuscella</name>
    <dbReference type="NCBI Taxonomy" id="1048955"/>
    <lineage>
        <taxon>Eukaryota</taxon>
        <taxon>Fungi</taxon>
        <taxon>Dikarya</taxon>
        <taxon>Ascomycota</taxon>
        <taxon>Pezizomycotina</taxon>
        <taxon>Dothideomycetes</taxon>
        <taxon>Pleosporomycetidae</taxon>
        <taxon>Venturiales</taxon>
        <taxon>Cylindrosympodiaceae</taxon>
        <taxon>Tothia</taxon>
    </lineage>
</organism>